<proteinExistence type="predicted"/>
<dbReference type="Pfam" id="PF20020">
    <property type="entry name" value="DUF6431"/>
    <property type="match status" value="1"/>
</dbReference>
<dbReference type="GO" id="GO:0006313">
    <property type="term" value="P:DNA transposition"/>
    <property type="evidence" value="ECO:0007669"/>
    <property type="project" value="InterPro"/>
</dbReference>
<evidence type="ECO:0000256" key="3">
    <source>
        <dbReference type="ARBA" id="ARBA00023172"/>
    </source>
</evidence>
<name>A0A098E943_9ZZZZ</name>
<dbReference type="EMBL" id="CCXY01000098">
    <property type="protein sequence ID" value="CEG12024.1"/>
    <property type="molecule type" value="Genomic_DNA"/>
</dbReference>
<dbReference type="GO" id="GO:0003677">
    <property type="term" value="F:DNA binding"/>
    <property type="evidence" value="ECO:0007669"/>
    <property type="project" value="UniProtKB-KW"/>
</dbReference>
<protein>
    <recommendedName>
        <fullName evidence="4">DUF6431 domain-containing protein</fullName>
    </recommendedName>
</protein>
<gene>
    <name evidence="5" type="ORF">MSIBF_A1870010</name>
</gene>
<dbReference type="InterPro" id="IPR001207">
    <property type="entry name" value="Transposase_mutator"/>
</dbReference>
<accession>A0A098E943</accession>
<dbReference type="Pfam" id="PF00872">
    <property type="entry name" value="Transposase_mut"/>
    <property type="match status" value="1"/>
</dbReference>
<reference evidence="5" key="1">
    <citation type="submission" date="2014-09" db="EMBL/GenBank/DDBJ databases">
        <authorList>
            <person name="Probst J Alexander"/>
        </authorList>
    </citation>
    <scope>NUCLEOTIDE SEQUENCE</scope>
</reference>
<evidence type="ECO:0000256" key="1">
    <source>
        <dbReference type="ARBA" id="ARBA00022578"/>
    </source>
</evidence>
<dbReference type="InterPro" id="IPR045536">
    <property type="entry name" value="DUF6431"/>
</dbReference>
<keyword evidence="1" id="KW-0815">Transposition</keyword>
<dbReference type="GO" id="GO:0004803">
    <property type="term" value="F:transposase activity"/>
    <property type="evidence" value="ECO:0007669"/>
    <property type="project" value="InterPro"/>
</dbReference>
<keyword evidence="3" id="KW-0233">DNA recombination</keyword>
<evidence type="ECO:0000256" key="2">
    <source>
        <dbReference type="ARBA" id="ARBA00023125"/>
    </source>
</evidence>
<organism evidence="5">
    <name type="scientific">groundwater metagenome</name>
    <dbReference type="NCBI Taxonomy" id="717931"/>
    <lineage>
        <taxon>unclassified sequences</taxon>
        <taxon>metagenomes</taxon>
        <taxon>ecological metagenomes</taxon>
    </lineage>
</organism>
<evidence type="ECO:0000313" key="5">
    <source>
        <dbReference type="EMBL" id="CEG12024.1"/>
    </source>
</evidence>
<evidence type="ECO:0000259" key="4">
    <source>
        <dbReference type="Pfam" id="PF20020"/>
    </source>
</evidence>
<sequence>MQQGTNMNNNIKCPHCGAYHCIKWGSYSRDVVSINNEEKKINVQRYKCKICGMTFSKLPEDVFPRKKYSKSAIIQMIEWKYLYGGGLRKVGKTSDRKTIYPSSTIWKYIQWIGPKSKEALEKLKIIFSGVITVDEIYYKCNGGTGVHIVVSAVCEDKNGKYTVIIGSEDFMIELSEESKKDKRKMKKEIREMLSKHIEKVLQDVAERYGVTCIKIVLTDDDPVYSTIVPNIFPFAIHRICLWHILKNFLKALEKLYGNSKIFQKVIPTINSLWHVNNQKKAMEILDKVQSILGSANKKITRRLAKLRERIIKNRIGLLDFRTNNPSESTFARIKPLIKVIKSFQSEDGMKNYLNSMVMWYNTSVFVDGAHRGKSPIELVCPAGVGDKITPFSYI</sequence>
<keyword evidence="2" id="KW-0238">DNA-binding</keyword>
<feature type="domain" description="DUF6431" evidence="4">
    <location>
        <begin position="13"/>
        <end position="77"/>
    </location>
</feature>
<dbReference type="AlphaFoldDB" id="A0A098E943"/>